<dbReference type="InterPro" id="IPR050982">
    <property type="entry name" value="Auxin_biosynth/cation_transpt"/>
</dbReference>
<evidence type="ECO:0000259" key="2">
    <source>
        <dbReference type="Pfam" id="PF07992"/>
    </source>
</evidence>
<dbReference type="InterPro" id="IPR023753">
    <property type="entry name" value="FAD/NAD-binding_dom"/>
</dbReference>
<dbReference type="InterPro" id="IPR036188">
    <property type="entry name" value="FAD/NAD-bd_sf"/>
</dbReference>
<dbReference type="SUPFAM" id="SSF51905">
    <property type="entry name" value="FAD/NAD(P)-binding domain"/>
    <property type="match status" value="2"/>
</dbReference>
<proteinExistence type="predicted"/>
<dbReference type="GO" id="GO:0050660">
    <property type="term" value="F:flavin adenine dinucleotide binding"/>
    <property type="evidence" value="ECO:0007669"/>
    <property type="project" value="TreeGrafter"/>
</dbReference>
<name>A0A060TAW9_BLAAD</name>
<keyword evidence="1" id="KW-0560">Oxidoreductase</keyword>
<gene>
    <name evidence="3" type="ORF">GNLVRS02_ARAD1D29612g</name>
</gene>
<dbReference type="EMBL" id="HG937694">
    <property type="protein sequence ID" value="CDP38210.1"/>
    <property type="molecule type" value="Genomic_DNA"/>
</dbReference>
<evidence type="ECO:0000313" key="3">
    <source>
        <dbReference type="EMBL" id="CDP38210.1"/>
    </source>
</evidence>
<dbReference type="PRINTS" id="PR00368">
    <property type="entry name" value="FADPNR"/>
</dbReference>
<evidence type="ECO:0000256" key="1">
    <source>
        <dbReference type="ARBA" id="ARBA00023002"/>
    </source>
</evidence>
<dbReference type="AlphaFoldDB" id="A0A060TAW9"/>
<dbReference type="PhylomeDB" id="A0A060TAW9"/>
<dbReference type="GO" id="GO:0004497">
    <property type="term" value="F:monooxygenase activity"/>
    <property type="evidence" value="ECO:0007669"/>
    <property type="project" value="TreeGrafter"/>
</dbReference>
<sequence>MVAQFFSVVEATLPPNRFAPKEQTQENIALLAEEFVQKFNNAVESANAEAFDALIVDGGYWRDLVAFTNDYRTISKPNVLQAAKDRLKEVGARGGKIDIAPRFDTLDDHAFIEFGFSFSTALGPCQATVRLIKTENGQIGAHVLYTGLDGIHGVPEMARGGRISGDKNSPIPYDELRHQEIEDPKPSVLVIGGGHNGLATAARLKYLGLNVLTIDRFEHVGDNWRKRYGSLALHDTLYSQELPYMKWPDTFPKFIQAGKLANWLEHYVEALELNVWCKSNIVPEKTYFDEGEQKWHVTVLRNGEKEYNFVVQHLVMATGLSGGKPKMPAPFPGQEKYKHPIIHSARHKGGKDWKGKKVLVVGSGSSGHDISLDLANHGAEPTILQRSPTHVMTIKNGNIKTLAGDLMVEGVDLDYADRITETLPKAIVKSTHQVLMPKIAELDKELIEGLKRAGFQWYMGPDDSGFLFLSLERGGGYYFDSGCSERIVNGDIKVKPGQIDHFTEDQVVFKDGSTMSPDLIIFCTGFTGFKESVEETLGAKYANMMKPIWGLDSEGELQGLYRDSGIPNTYFMVGALTIARVNSKLTALQIVAEQHGKFGPRYDIEAQKKTGNYVDVGGMLYR</sequence>
<organism evidence="3">
    <name type="scientific">Blastobotrys adeninivorans</name>
    <name type="common">Yeast</name>
    <name type="synonym">Arxula adeninivorans</name>
    <dbReference type="NCBI Taxonomy" id="409370"/>
    <lineage>
        <taxon>Eukaryota</taxon>
        <taxon>Fungi</taxon>
        <taxon>Dikarya</taxon>
        <taxon>Ascomycota</taxon>
        <taxon>Saccharomycotina</taxon>
        <taxon>Dipodascomycetes</taxon>
        <taxon>Dipodascales</taxon>
        <taxon>Trichomonascaceae</taxon>
        <taxon>Blastobotrys</taxon>
    </lineage>
</organism>
<dbReference type="PRINTS" id="PR00411">
    <property type="entry name" value="PNDRDTASEI"/>
</dbReference>
<reference evidence="3" key="2">
    <citation type="submission" date="2014-06" db="EMBL/GenBank/DDBJ databases">
        <title>The complete genome of Blastobotrys (Arxula) adeninivorans LS3 - a yeast of biotechnological interest.</title>
        <authorList>
            <person name="Kunze G."/>
            <person name="Gaillardin C."/>
            <person name="Czernicka M."/>
            <person name="Durrens P."/>
            <person name="Martin T."/>
            <person name="Boer E."/>
            <person name="Gabaldon T."/>
            <person name="Cruz J."/>
            <person name="Talla E."/>
            <person name="Marck C."/>
            <person name="Goffeau A."/>
            <person name="Barbe V."/>
            <person name="Baret P."/>
            <person name="Baronian K."/>
            <person name="Beier S."/>
            <person name="Bleykasten C."/>
            <person name="Bode R."/>
            <person name="Casaregola S."/>
            <person name="Despons L."/>
            <person name="Fairhead C."/>
            <person name="Giersberg M."/>
            <person name="Gierski P."/>
            <person name="Hahnel U."/>
            <person name="Hartmann A."/>
            <person name="Jankowska D."/>
            <person name="Jubin C."/>
            <person name="Jung P."/>
            <person name="Lafontaine I."/>
            <person name="Leh-Louis V."/>
            <person name="Lemaire M."/>
            <person name="Marcet-Houben M."/>
            <person name="Mascher M."/>
            <person name="Morel G."/>
            <person name="Richard G.-F."/>
            <person name="Riechen J."/>
            <person name="Sacerdot C."/>
            <person name="Sarkar A."/>
            <person name="Savel G."/>
            <person name="Schacherer J."/>
            <person name="Sherman D."/>
            <person name="Straub M.-L."/>
            <person name="Stein N."/>
            <person name="Thierry A."/>
            <person name="Trautwein-Schult A."/>
            <person name="Westhof E."/>
            <person name="Worch S."/>
            <person name="Dujon B."/>
            <person name="Souciet J.-L."/>
            <person name="Wincker P."/>
            <person name="Scholz U."/>
            <person name="Neuveglise N."/>
        </authorList>
    </citation>
    <scope>NUCLEOTIDE SEQUENCE</scope>
    <source>
        <strain evidence="3">LS3</strain>
    </source>
</reference>
<dbReference type="Pfam" id="PF07992">
    <property type="entry name" value="Pyr_redox_2"/>
    <property type="match status" value="1"/>
</dbReference>
<dbReference type="PANTHER" id="PTHR43539">
    <property type="entry name" value="FLAVIN-BINDING MONOOXYGENASE-LIKE PROTEIN (AFU_ORTHOLOGUE AFUA_4G09220)"/>
    <property type="match status" value="1"/>
</dbReference>
<reference evidence="3" key="1">
    <citation type="submission" date="2014-02" db="EMBL/GenBank/DDBJ databases">
        <authorList>
            <person name="Genoscope - CEA"/>
        </authorList>
    </citation>
    <scope>NUCLEOTIDE SEQUENCE</scope>
    <source>
        <strain evidence="3">LS3</strain>
    </source>
</reference>
<protein>
    <submittedName>
        <fullName evidence="3">ARAD1D29612p</fullName>
    </submittedName>
</protein>
<feature type="domain" description="FAD/NAD(P)-binding" evidence="2">
    <location>
        <begin position="187"/>
        <end position="421"/>
    </location>
</feature>
<dbReference type="Gene3D" id="3.50.50.60">
    <property type="entry name" value="FAD/NAD(P)-binding domain"/>
    <property type="match status" value="2"/>
</dbReference>
<dbReference type="PANTHER" id="PTHR43539:SF68">
    <property type="entry name" value="FLAVIN-BINDING MONOOXYGENASE-LIKE PROTEIN (AFU_ORTHOLOGUE AFUA_4G09220)"/>
    <property type="match status" value="1"/>
</dbReference>
<accession>A0A060TAW9</accession>